<dbReference type="PIRSF" id="PIRSF005353">
    <property type="entry name" value="PbuG"/>
    <property type="match status" value="1"/>
</dbReference>
<feature type="transmembrane region" description="Helical" evidence="9">
    <location>
        <begin position="212"/>
        <end position="232"/>
    </location>
</feature>
<dbReference type="GO" id="GO:0005886">
    <property type="term" value="C:plasma membrane"/>
    <property type="evidence" value="ECO:0007669"/>
    <property type="project" value="UniProtKB-SubCell"/>
</dbReference>
<organism evidence="10 11">
    <name type="scientific">Sediminicurvatus halobius</name>
    <dbReference type="NCBI Taxonomy" id="2182432"/>
    <lineage>
        <taxon>Bacteria</taxon>
        <taxon>Pseudomonadati</taxon>
        <taxon>Pseudomonadota</taxon>
        <taxon>Gammaproteobacteria</taxon>
        <taxon>Chromatiales</taxon>
        <taxon>Ectothiorhodospiraceae</taxon>
        <taxon>Sediminicurvatus</taxon>
    </lineage>
</organism>
<name>A0A2U2MX19_9GAMM</name>
<dbReference type="PANTHER" id="PTHR43337">
    <property type="entry name" value="XANTHINE/URACIL PERMEASE C887.17-RELATED"/>
    <property type="match status" value="1"/>
</dbReference>
<dbReference type="AlphaFoldDB" id="A0A2U2MX19"/>
<feature type="transmembrane region" description="Helical" evidence="9">
    <location>
        <begin position="94"/>
        <end position="113"/>
    </location>
</feature>
<evidence type="ECO:0000313" key="10">
    <source>
        <dbReference type="EMBL" id="PWG61346.1"/>
    </source>
</evidence>
<dbReference type="InterPro" id="IPR006043">
    <property type="entry name" value="NCS2"/>
</dbReference>
<comment type="similarity">
    <text evidence="2 8">Belongs to the nucleobase:cation symporter-2 (NCS2) (TC 2.A.40) family. Azg-like subfamily.</text>
</comment>
<dbReference type="Pfam" id="PF00860">
    <property type="entry name" value="Xan_ur_permease"/>
    <property type="match status" value="1"/>
</dbReference>
<dbReference type="InterPro" id="IPR045018">
    <property type="entry name" value="Azg-like"/>
</dbReference>
<feature type="transmembrane region" description="Helical" evidence="9">
    <location>
        <begin position="65"/>
        <end position="87"/>
    </location>
</feature>
<feature type="transmembrane region" description="Helical" evidence="9">
    <location>
        <begin position="180"/>
        <end position="205"/>
    </location>
</feature>
<evidence type="ECO:0000256" key="2">
    <source>
        <dbReference type="ARBA" id="ARBA00005697"/>
    </source>
</evidence>
<dbReference type="GO" id="GO:0005345">
    <property type="term" value="F:purine nucleobase transmembrane transporter activity"/>
    <property type="evidence" value="ECO:0007669"/>
    <property type="project" value="TreeGrafter"/>
</dbReference>
<dbReference type="InterPro" id="IPR026033">
    <property type="entry name" value="Azg-like_bact_archaea"/>
</dbReference>
<reference evidence="10 11" key="1">
    <citation type="submission" date="2018-05" db="EMBL/GenBank/DDBJ databases">
        <title>Spiribacter halobius sp. nov., a moderately halophilic bacterium isolated from marine solar saltern.</title>
        <authorList>
            <person name="Zheng W.-S."/>
            <person name="Lu D.-C."/>
            <person name="Du Z.-J."/>
        </authorList>
    </citation>
    <scope>NUCLEOTIDE SEQUENCE [LARGE SCALE GENOMIC DNA]</scope>
    <source>
        <strain evidence="10 11">E85</strain>
    </source>
</reference>
<keyword evidence="3 8" id="KW-0813">Transport</keyword>
<proteinExistence type="inferred from homology"/>
<evidence type="ECO:0000313" key="11">
    <source>
        <dbReference type="Proteomes" id="UP000245474"/>
    </source>
</evidence>
<evidence type="ECO:0000256" key="6">
    <source>
        <dbReference type="ARBA" id="ARBA00022989"/>
    </source>
</evidence>
<dbReference type="Proteomes" id="UP000245474">
    <property type="component" value="Unassembled WGS sequence"/>
</dbReference>
<sequence>MQRSVSDAAGAASARSGVGAALERYFDIPANGSTLRTELLAGLATFLAAMYIIVVNPAILSDAGIPFPAALTATVIISFIASLGMGLYARNPILVAPGMGMNALFSYTLVQGAGIEWQTALGCVFWAGVLFSMLAVFNVRQWIVDAIPAQLRYGITCGIGLFITLIGFKNAQFIVQSPATLVTAAPVDAAVLTFLAGLGITAVLVARRVTGALILGIIATTILAIPIGRLWGDGSRFAPPGSDATTLVNWQGLFAAPDFSAVLQVDILGALSVAYWPFIFVFLFTNFFDALSTFLGLSEAAGLKDEKGNPRNLRQAMTVDAGTTMLASLLGTSPTNSYIESGAGIAQGGRTGLVAVLAAMLFLPFLFLSPLLSLVPTIATAPVLVLVGLFMMAPVQRIDWADYTIAVPAFLAMILMPLTYSITHGIAYGFVAFVVVKVLAGRGSEVRLAMWIVAALSALMLFSGH</sequence>
<accession>A0A2U2MX19</accession>
<dbReference type="RefSeq" id="WP_109680010.1">
    <property type="nucleotide sequence ID" value="NZ_CP086615.1"/>
</dbReference>
<comment type="subcellular location">
    <subcellularLocation>
        <location evidence="1 8">Cell membrane</location>
        <topology evidence="1 8">Multi-pass membrane protein</topology>
    </subcellularLocation>
</comment>
<keyword evidence="7 8" id="KW-0472">Membrane</keyword>
<feature type="transmembrane region" description="Helical" evidence="9">
    <location>
        <begin position="400"/>
        <end position="419"/>
    </location>
</feature>
<dbReference type="PANTHER" id="PTHR43337:SF1">
    <property type="entry name" value="XANTHINE_URACIL PERMEASE C887.17-RELATED"/>
    <property type="match status" value="1"/>
</dbReference>
<evidence type="ECO:0000256" key="1">
    <source>
        <dbReference type="ARBA" id="ARBA00004651"/>
    </source>
</evidence>
<dbReference type="OrthoDB" id="9808458at2"/>
<evidence type="ECO:0000256" key="9">
    <source>
        <dbReference type="SAM" id="Phobius"/>
    </source>
</evidence>
<feature type="transmembrane region" description="Helical" evidence="9">
    <location>
        <begin position="119"/>
        <end position="139"/>
    </location>
</feature>
<keyword evidence="6 8" id="KW-1133">Transmembrane helix</keyword>
<evidence type="ECO:0000256" key="4">
    <source>
        <dbReference type="ARBA" id="ARBA00022475"/>
    </source>
</evidence>
<evidence type="ECO:0000256" key="3">
    <source>
        <dbReference type="ARBA" id="ARBA00022448"/>
    </source>
</evidence>
<evidence type="ECO:0000256" key="7">
    <source>
        <dbReference type="ARBA" id="ARBA00023136"/>
    </source>
</evidence>
<protein>
    <submittedName>
        <fullName evidence="10">Permease</fullName>
    </submittedName>
</protein>
<keyword evidence="4 8" id="KW-1003">Cell membrane</keyword>
<feature type="transmembrane region" description="Helical" evidence="9">
    <location>
        <begin position="39"/>
        <end position="59"/>
    </location>
</feature>
<feature type="transmembrane region" description="Helical" evidence="9">
    <location>
        <begin position="351"/>
        <end position="368"/>
    </location>
</feature>
<feature type="transmembrane region" description="Helical" evidence="9">
    <location>
        <begin position="151"/>
        <end position="168"/>
    </location>
</feature>
<evidence type="ECO:0000256" key="8">
    <source>
        <dbReference type="PIRNR" id="PIRNR005353"/>
    </source>
</evidence>
<feature type="transmembrane region" description="Helical" evidence="9">
    <location>
        <begin position="448"/>
        <end position="464"/>
    </location>
</feature>
<dbReference type="EMBL" id="QFFI01000038">
    <property type="protein sequence ID" value="PWG61346.1"/>
    <property type="molecule type" value="Genomic_DNA"/>
</dbReference>
<evidence type="ECO:0000256" key="5">
    <source>
        <dbReference type="ARBA" id="ARBA00022692"/>
    </source>
</evidence>
<comment type="caution">
    <text evidence="10">The sequence shown here is derived from an EMBL/GenBank/DDBJ whole genome shotgun (WGS) entry which is preliminary data.</text>
</comment>
<keyword evidence="11" id="KW-1185">Reference proteome</keyword>
<feature type="transmembrane region" description="Helical" evidence="9">
    <location>
        <begin position="374"/>
        <end position="393"/>
    </location>
</feature>
<keyword evidence="5 8" id="KW-0812">Transmembrane</keyword>
<gene>
    <name evidence="10" type="ORF">DEM34_16950</name>
</gene>